<dbReference type="Proteomes" id="UP000464441">
    <property type="component" value="Genome"/>
</dbReference>
<evidence type="ECO:0000313" key="2">
    <source>
        <dbReference type="Proteomes" id="UP000464441"/>
    </source>
</evidence>
<organism evidence="1 2">
    <name type="scientific">Klebsiella phage PhiKpNIH-6</name>
    <dbReference type="NCBI Taxonomy" id="2689112"/>
    <lineage>
        <taxon>Viruses</taxon>
        <taxon>Duplodnaviria</taxon>
        <taxon>Heunggongvirae</taxon>
        <taxon>Uroviricota</taxon>
        <taxon>Caudoviricetes</taxon>
        <taxon>Marfavirus</taxon>
        <taxon>Marfavirus F48</taxon>
    </lineage>
</organism>
<proteinExistence type="predicted"/>
<protein>
    <submittedName>
        <fullName evidence="1">Uncharacterized protein</fullName>
    </submittedName>
</protein>
<reference evidence="1 2" key="1">
    <citation type="submission" date="2019-08" db="EMBL/GenBank/DDBJ databases">
        <title>Phage resistance in multidrug-resistant Klebsiella pneumoniae ST258 evolves via diverse mutations that culminate in impaired adsorption.</title>
        <authorList>
            <person name="Hesse S.E."/>
            <person name="Rajaure M."/>
            <person name="Wall E.A."/>
            <person name="Bliskovsky V.V."/>
            <person name="Gottesman S."/>
            <person name="Adhya S."/>
        </authorList>
    </citation>
    <scope>NUCLEOTIDE SEQUENCE [LARGE SCALE GENOMIC DNA]</scope>
</reference>
<accession>A0A6B9LYV7</accession>
<evidence type="ECO:0000313" key="1">
    <source>
        <dbReference type="EMBL" id="QHB49538.1"/>
    </source>
</evidence>
<name>A0A6B9LYV7_9CAUD</name>
<sequence>MDQLTIFARRSGISQATYVLGDSNPEGENFPRVSYTNRFESPIPGADTEFYEEVMKNFKGPMENLSIPDIGDLFKAQRTSINVVNSYINPGFLESSKTAMSLSEIKSKAYPTSKSDEFNKYLIESIIKYLKSCGFEDPQHTTEESTSYKLITFAAGK</sequence>
<dbReference type="EMBL" id="MN395284">
    <property type="protein sequence ID" value="QHB49538.1"/>
    <property type="molecule type" value="Genomic_DNA"/>
</dbReference>